<gene>
    <name evidence="2" type="ORF">A2721_01975</name>
</gene>
<dbReference type="Pfam" id="PF08241">
    <property type="entry name" value="Methyltransf_11"/>
    <property type="match status" value="1"/>
</dbReference>
<accession>A0A1F6A3A8</accession>
<dbReference type="SUPFAM" id="SSF53335">
    <property type="entry name" value="S-adenosyl-L-methionine-dependent methyltransferases"/>
    <property type="match status" value="1"/>
</dbReference>
<comment type="caution">
    <text evidence="2">The sequence shown here is derived from an EMBL/GenBank/DDBJ whole genome shotgun (WGS) entry which is preliminary data.</text>
</comment>
<dbReference type="PANTHER" id="PTHR43591">
    <property type="entry name" value="METHYLTRANSFERASE"/>
    <property type="match status" value="1"/>
</dbReference>
<dbReference type="CDD" id="cd02440">
    <property type="entry name" value="AdoMet_MTases"/>
    <property type="match status" value="1"/>
</dbReference>
<evidence type="ECO:0000259" key="1">
    <source>
        <dbReference type="Pfam" id="PF08241"/>
    </source>
</evidence>
<reference evidence="2 3" key="1">
    <citation type="journal article" date="2016" name="Nat. Commun.">
        <title>Thousands of microbial genomes shed light on interconnected biogeochemical processes in an aquifer system.</title>
        <authorList>
            <person name="Anantharaman K."/>
            <person name="Brown C.T."/>
            <person name="Hug L.A."/>
            <person name="Sharon I."/>
            <person name="Castelle C.J."/>
            <person name="Probst A.J."/>
            <person name="Thomas B.C."/>
            <person name="Singh A."/>
            <person name="Wilkins M.J."/>
            <person name="Karaoz U."/>
            <person name="Brodie E.L."/>
            <person name="Williams K.H."/>
            <person name="Hubbard S.S."/>
            <person name="Banfield J.F."/>
        </authorList>
    </citation>
    <scope>NUCLEOTIDE SEQUENCE [LARGE SCALE GENOMIC DNA]</scope>
</reference>
<dbReference type="Gene3D" id="3.40.50.150">
    <property type="entry name" value="Vaccinia Virus protein VP39"/>
    <property type="match status" value="1"/>
</dbReference>
<dbReference type="InterPro" id="IPR013216">
    <property type="entry name" value="Methyltransf_11"/>
</dbReference>
<proteinExistence type="predicted"/>
<evidence type="ECO:0000313" key="3">
    <source>
        <dbReference type="Proteomes" id="UP000177871"/>
    </source>
</evidence>
<name>A0A1F6A3A8_9BACT</name>
<organism evidence="2 3">
    <name type="scientific">Candidatus Gottesmanbacteria bacterium RIFCSPHIGHO2_01_FULL_47_48</name>
    <dbReference type="NCBI Taxonomy" id="1798381"/>
    <lineage>
        <taxon>Bacteria</taxon>
        <taxon>Candidatus Gottesmaniibacteriota</taxon>
    </lineage>
</organism>
<feature type="domain" description="Methyltransferase type 11" evidence="1">
    <location>
        <begin position="44"/>
        <end position="134"/>
    </location>
</feature>
<dbReference type="Proteomes" id="UP000177871">
    <property type="component" value="Unassembled WGS sequence"/>
</dbReference>
<dbReference type="InterPro" id="IPR029063">
    <property type="entry name" value="SAM-dependent_MTases_sf"/>
</dbReference>
<dbReference type="STRING" id="1798381.A2721_01975"/>
<dbReference type="EMBL" id="MFJK01000009">
    <property type="protein sequence ID" value="OGG19165.1"/>
    <property type="molecule type" value="Genomic_DNA"/>
</dbReference>
<protein>
    <recommendedName>
        <fullName evidence="1">Methyltransferase type 11 domain-containing protein</fullName>
    </recommendedName>
</protein>
<dbReference type="AlphaFoldDB" id="A0A1F6A3A8"/>
<evidence type="ECO:0000313" key="2">
    <source>
        <dbReference type="EMBL" id="OGG19165.1"/>
    </source>
</evidence>
<dbReference type="GO" id="GO:0008757">
    <property type="term" value="F:S-adenosylmethionine-dependent methyltransferase activity"/>
    <property type="evidence" value="ECO:0007669"/>
    <property type="project" value="InterPro"/>
</dbReference>
<sequence>MKSDTCQNIWQTKNYYKTIASLEDFSHPGFKRAVELSKEATKILDVGCGDGSKLAKLGGIRSARAGVEISSMAVEVSRKKLPQIKFIHQTNDRLPFTENIFDIVTSFFVLEHTQNPDKMISEMIRVAKNGGLIIWLAPNFGAPNRASPNFTGSRPMKLITGIVNDLQNNNDLNWRKVSPKITSIKDFQPDLDTTVEPYLGSLVLFVKRYGEIVEASSSWDMESPQAKIFQRIIRILGSRGIFPFKYWGPHLFLVLRKQ</sequence>